<evidence type="ECO:0000259" key="2">
    <source>
        <dbReference type="PROSITE" id="PS50887"/>
    </source>
</evidence>
<dbReference type="InterPro" id="IPR035919">
    <property type="entry name" value="EAL_sf"/>
</dbReference>
<dbReference type="NCBIfam" id="TIGR00254">
    <property type="entry name" value="GGDEF"/>
    <property type="match status" value="1"/>
</dbReference>
<name>A0A5C6EFG7_9BACT</name>
<dbReference type="InterPro" id="IPR000160">
    <property type="entry name" value="GGDEF_dom"/>
</dbReference>
<evidence type="ECO:0000259" key="1">
    <source>
        <dbReference type="PROSITE" id="PS50883"/>
    </source>
</evidence>
<dbReference type="SMART" id="SM00052">
    <property type="entry name" value="EAL"/>
    <property type="match status" value="1"/>
</dbReference>
<dbReference type="SUPFAM" id="SSF141868">
    <property type="entry name" value="EAL domain-like"/>
    <property type="match status" value="1"/>
</dbReference>
<evidence type="ECO:0000313" key="4">
    <source>
        <dbReference type="Proteomes" id="UP000318288"/>
    </source>
</evidence>
<dbReference type="InterPro" id="IPR052155">
    <property type="entry name" value="Biofilm_reg_signaling"/>
</dbReference>
<keyword evidence="4" id="KW-1185">Reference proteome</keyword>
<dbReference type="Pfam" id="PF00990">
    <property type="entry name" value="GGDEF"/>
    <property type="match status" value="1"/>
</dbReference>
<sequence>MSSVDSFEPQIEAVEIDALQRLDRVVDQLRIEQQRLETITREDALTGLLNRTAMINDLNAEIASLAEGAEIALLYFDLDNFKPVNDTLGHPAGDRVLQTAARRLIESIRDGDRVARMGGDEFAILQINCPQPSSSRALAKRVIQRLNEAIVFDEQHVHIGVSVGVAIGPFDGDTSNELLKNADLAMYRAKQDGRGVLRYFETEMDARMQARRKLENELRLAIKNQEFELHFQPVLDLTSEKIVLCEALVRWNHPQLGRVAPDQFIPLSEKTGLIGPLGAWVLRRACQEAVTWGDDICVSVNVSPIQLRDRTLVQTVDNILDETGLKANRLELEITERSLMSNTDLTVGLLHQLRKLGVRISMDDFGTGYSSISYLRKFPFDKIKIDRSFVTGSDTSDDSAALVKMIASLGASLGVKTTAEGVETCAEMKSVRDAGCTEIQRYLLSRPISSDSIRELLHDRQTNGNAVTCEAN</sequence>
<feature type="domain" description="EAL" evidence="1">
    <location>
        <begin position="211"/>
        <end position="461"/>
    </location>
</feature>
<dbReference type="PANTHER" id="PTHR44757">
    <property type="entry name" value="DIGUANYLATE CYCLASE DGCP"/>
    <property type="match status" value="1"/>
</dbReference>
<dbReference type="PANTHER" id="PTHR44757:SF2">
    <property type="entry name" value="BIOFILM ARCHITECTURE MAINTENANCE PROTEIN MBAA"/>
    <property type="match status" value="1"/>
</dbReference>
<proteinExistence type="predicted"/>
<dbReference type="InterPro" id="IPR029787">
    <property type="entry name" value="Nucleotide_cyclase"/>
</dbReference>
<dbReference type="InterPro" id="IPR001633">
    <property type="entry name" value="EAL_dom"/>
</dbReference>
<dbReference type="Gene3D" id="3.20.20.450">
    <property type="entry name" value="EAL domain"/>
    <property type="match status" value="1"/>
</dbReference>
<evidence type="ECO:0000313" key="3">
    <source>
        <dbReference type="EMBL" id="TWU46336.1"/>
    </source>
</evidence>
<organism evidence="3 4">
    <name type="scientific">Rubripirellula tenax</name>
    <dbReference type="NCBI Taxonomy" id="2528015"/>
    <lineage>
        <taxon>Bacteria</taxon>
        <taxon>Pseudomonadati</taxon>
        <taxon>Planctomycetota</taxon>
        <taxon>Planctomycetia</taxon>
        <taxon>Pirellulales</taxon>
        <taxon>Pirellulaceae</taxon>
        <taxon>Rubripirellula</taxon>
    </lineage>
</organism>
<protein>
    <submittedName>
        <fullName evidence="3">Phytochrome-like protein cph2</fullName>
    </submittedName>
</protein>
<feature type="domain" description="GGDEF" evidence="2">
    <location>
        <begin position="69"/>
        <end position="202"/>
    </location>
</feature>
<dbReference type="CDD" id="cd01949">
    <property type="entry name" value="GGDEF"/>
    <property type="match status" value="1"/>
</dbReference>
<accession>A0A5C6EFG7</accession>
<dbReference type="PROSITE" id="PS50883">
    <property type="entry name" value="EAL"/>
    <property type="match status" value="1"/>
</dbReference>
<gene>
    <name evidence="3" type="primary">cph2</name>
    <name evidence="3" type="ORF">Poly51_57320</name>
</gene>
<dbReference type="EMBL" id="SJPW01000008">
    <property type="protein sequence ID" value="TWU46336.1"/>
    <property type="molecule type" value="Genomic_DNA"/>
</dbReference>
<dbReference type="InterPro" id="IPR043128">
    <property type="entry name" value="Rev_trsase/Diguanyl_cyclase"/>
</dbReference>
<dbReference type="SMART" id="SM00267">
    <property type="entry name" value="GGDEF"/>
    <property type="match status" value="1"/>
</dbReference>
<dbReference type="CDD" id="cd01948">
    <property type="entry name" value="EAL"/>
    <property type="match status" value="1"/>
</dbReference>
<reference evidence="3 4" key="1">
    <citation type="submission" date="2019-02" db="EMBL/GenBank/DDBJ databases">
        <title>Deep-cultivation of Planctomycetes and their phenomic and genomic characterization uncovers novel biology.</title>
        <authorList>
            <person name="Wiegand S."/>
            <person name="Jogler M."/>
            <person name="Boedeker C."/>
            <person name="Pinto D."/>
            <person name="Vollmers J."/>
            <person name="Rivas-Marin E."/>
            <person name="Kohn T."/>
            <person name="Peeters S.H."/>
            <person name="Heuer A."/>
            <person name="Rast P."/>
            <person name="Oberbeckmann S."/>
            <person name="Bunk B."/>
            <person name="Jeske O."/>
            <person name="Meyerdierks A."/>
            <person name="Storesund J.E."/>
            <person name="Kallscheuer N."/>
            <person name="Luecker S."/>
            <person name="Lage O.M."/>
            <person name="Pohl T."/>
            <person name="Merkel B.J."/>
            <person name="Hornburger P."/>
            <person name="Mueller R.-W."/>
            <person name="Bruemmer F."/>
            <person name="Labrenz M."/>
            <person name="Spormann A.M."/>
            <person name="Op Den Camp H."/>
            <person name="Overmann J."/>
            <person name="Amann R."/>
            <person name="Jetten M.S.M."/>
            <person name="Mascher T."/>
            <person name="Medema M.H."/>
            <person name="Devos D.P."/>
            <person name="Kaster A.-K."/>
            <person name="Ovreas L."/>
            <person name="Rohde M."/>
            <person name="Galperin M.Y."/>
            <person name="Jogler C."/>
        </authorList>
    </citation>
    <scope>NUCLEOTIDE SEQUENCE [LARGE SCALE GENOMIC DNA]</scope>
    <source>
        <strain evidence="3 4">Poly51</strain>
    </source>
</reference>
<dbReference type="AlphaFoldDB" id="A0A5C6EFG7"/>
<dbReference type="Pfam" id="PF00563">
    <property type="entry name" value="EAL"/>
    <property type="match status" value="1"/>
</dbReference>
<dbReference type="SUPFAM" id="SSF55073">
    <property type="entry name" value="Nucleotide cyclase"/>
    <property type="match status" value="1"/>
</dbReference>
<comment type="caution">
    <text evidence="3">The sequence shown here is derived from an EMBL/GenBank/DDBJ whole genome shotgun (WGS) entry which is preliminary data.</text>
</comment>
<dbReference type="PROSITE" id="PS50887">
    <property type="entry name" value="GGDEF"/>
    <property type="match status" value="1"/>
</dbReference>
<dbReference type="Gene3D" id="3.30.70.270">
    <property type="match status" value="1"/>
</dbReference>
<dbReference type="Proteomes" id="UP000318288">
    <property type="component" value="Unassembled WGS sequence"/>
</dbReference>